<evidence type="ECO:0000313" key="1">
    <source>
        <dbReference type="EMBL" id="KAJ0024413.1"/>
    </source>
</evidence>
<comment type="caution">
    <text evidence="1">The sequence shown here is derived from an EMBL/GenBank/DDBJ whole genome shotgun (WGS) entry which is preliminary data.</text>
</comment>
<organism evidence="1 2">
    <name type="scientific">Pistacia integerrima</name>
    <dbReference type="NCBI Taxonomy" id="434235"/>
    <lineage>
        <taxon>Eukaryota</taxon>
        <taxon>Viridiplantae</taxon>
        <taxon>Streptophyta</taxon>
        <taxon>Embryophyta</taxon>
        <taxon>Tracheophyta</taxon>
        <taxon>Spermatophyta</taxon>
        <taxon>Magnoliopsida</taxon>
        <taxon>eudicotyledons</taxon>
        <taxon>Gunneridae</taxon>
        <taxon>Pentapetalae</taxon>
        <taxon>rosids</taxon>
        <taxon>malvids</taxon>
        <taxon>Sapindales</taxon>
        <taxon>Anacardiaceae</taxon>
        <taxon>Pistacia</taxon>
    </lineage>
</organism>
<name>A0ACC0XUH3_9ROSI</name>
<dbReference type="Proteomes" id="UP001163603">
    <property type="component" value="Chromosome 10"/>
</dbReference>
<accession>A0ACC0XUH3</accession>
<proteinExistence type="predicted"/>
<protein>
    <submittedName>
        <fullName evidence="1">Uncharacterized protein</fullName>
    </submittedName>
</protein>
<keyword evidence="2" id="KW-1185">Reference proteome</keyword>
<dbReference type="EMBL" id="CM047745">
    <property type="protein sequence ID" value="KAJ0024413.1"/>
    <property type="molecule type" value="Genomic_DNA"/>
</dbReference>
<gene>
    <name evidence="1" type="ORF">Pint_08529</name>
</gene>
<evidence type="ECO:0000313" key="2">
    <source>
        <dbReference type="Proteomes" id="UP001163603"/>
    </source>
</evidence>
<sequence>MDLIVPTNHGHEGFCSFQHFHGESTRNCSFFSPRRGANKVGIKLSSKKVYVRYKAPFLVQSADSFDCKKRKPQGFQKQTRVFAVSKNETLSSNAKLKNVQKSPHGHLVNGHISSSQENSSHNFEEFESNNHLRRMVRNGELEEGFKFLESMVYHGDIPDIIPCTSLIRGFCKVGKTRKATRVMEIIEDSGAVPDVITYNVLISGYCKSGEIDNAFRLLDRMSVAPDVVTYNTILRTLCIAYEGLAKEALELLNQLCSKGVVKKSSAEQVAVKM</sequence>
<reference evidence="2" key="1">
    <citation type="journal article" date="2023" name="G3 (Bethesda)">
        <title>Genome assembly and association tests identify interacting loci associated with vigor, precocity, and sex in interspecific pistachio rootstocks.</title>
        <authorList>
            <person name="Palmer W."/>
            <person name="Jacygrad E."/>
            <person name="Sagayaradj S."/>
            <person name="Cavanaugh K."/>
            <person name="Han R."/>
            <person name="Bertier L."/>
            <person name="Beede B."/>
            <person name="Kafkas S."/>
            <person name="Golino D."/>
            <person name="Preece J."/>
            <person name="Michelmore R."/>
        </authorList>
    </citation>
    <scope>NUCLEOTIDE SEQUENCE [LARGE SCALE GENOMIC DNA]</scope>
</reference>